<dbReference type="InterPro" id="IPR013221">
    <property type="entry name" value="Mur_ligase_cen"/>
</dbReference>
<feature type="binding site" evidence="1">
    <location>
        <position position="250"/>
    </location>
    <ligand>
        <name>Zn(2+)</name>
        <dbReference type="ChEBI" id="CHEBI:29105"/>
    </ligand>
</feature>
<feature type="binding site" evidence="1">
    <location>
        <position position="253"/>
    </location>
    <ligand>
        <name>Zn(2+)</name>
        <dbReference type="ChEBI" id="CHEBI:29105"/>
    </ligand>
</feature>
<keyword evidence="1" id="KW-0067">ATP-binding</keyword>
<keyword evidence="1" id="KW-0479">Metal-binding</keyword>
<dbReference type="GO" id="GO:0005524">
    <property type="term" value="F:ATP binding"/>
    <property type="evidence" value="ECO:0007669"/>
    <property type="project" value="UniProtKB-UniRule"/>
</dbReference>
<comment type="subunit">
    <text evidence="1">Forms a heterodimer with GatD.</text>
</comment>
<keyword evidence="1" id="KW-0862">Zinc</keyword>
<dbReference type="UniPathway" id="UPA00219"/>
<keyword evidence="1" id="KW-0961">Cell wall biogenesis/degradation</keyword>
<dbReference type="SUPFAM" id="SSF53623">
    <property type="entry name" value="MurD-like peptide ligases, catalytic domain"/>
    <property type="match status" value="2"/>
</dbReference>
<dbReference type="GO" id="GO:0009252">
    <property type="term" value="P:peptidoglycan biosynthetic process"/>
    <property type="evidence" value="ECO:0007669"/>
    <property type="project" value="UniProtKB-UniRule"/>
</dbReference>
<dbReference type="GO" id="GO:0016740">
    <property type="term" value="F:transferase activity"/>
    <property type="evidence" value="ECO:0007669"/>
    <property type="project" value="UniProtKB-KW"/>
</dbReference>
<organism evidence="4">
    <name type="scientific">uncultured Thermomicrobiales bacterium</name>
    <dbReference type="NCBI Taxonomy" id="1645740"/>
    <lineage>
        <taxon>Bacteria</taxon>
        <taxon>Pseudomonadati</taxon>
        <taxon>Thermomicrobiota</taxon>
        <taxon>Thermomicrobia</taxon>
        <taxon>Thermomicrobiales</taxon>
        <taxon>environmental samples</taxon>
    </lineage>
</organism>
<dbReference type="Gene3D" id="3.40.1190.10">
    <property type="entry name" value="Mur-like, catalytic domain"/>
    <property type="match status" value="1"/>
</dbReference>
<dbReference type="GO" id="GO:0071555">
    <property type="term" value="P:cell wall organization"/>
    <property type="evidence" value="ECO:0007669"/>
    <property type="project" value="UniProtKB-KW"/>
</dbReference>
<sequence length="491" mass="50984">MTTAPMSRLAARPDLRLGAALAAAKLTSVGIRRLGRGGGTAAPGFVADRIDPALLGKLAARLDRGAVVVAGTNGKTTVSRMLADVLEADGSRVVHNRSGSNLVRGVAAAFADRASLAGDPRGDVGVIETDEAAFPEIVRRVAPRLVLLNNLFRDQLDRYGELNAIAGHWRGALAALPPEATVVVNADDPTLAAVTEGIAARRVTFGLDNIDARYRLATLPHAADAATCRRCGHDLAYDALYVSHLGAWRCPNCGAARPTLDVVGRDVDLRGVEALALTVAPGPGAVPRGGDGSAGGGVRLEVGVPGLYNAYNALATAAAAASLGVPDATVAGALGAFQAPFGRIERVAFRGRTLTLALVKNPTGFNEVLRMLTAADGTLTVPTLLAINDLAADGRDVSWLWDVDFELLADGDVPLATAGLRGADMANRLKYAGVATDRIRPLPADPRAALEAFVATVPEGATAYVLPTYTALLELRRALADLGAVETFWRQ</sequence>
<feature type="binding site" evidence="1">
    <location>
        <position position="231"/>
    </location>
    <ligand>
        <name>Zn(2+)</name>
        <dbReference type="ChEBI" id="CHEBI:29105"/>
    </ligand>
</feature>
<dbReference type="InterPro" id="IPR043703">
    <property type="entry name" value="Lipid_II_synth_MurT"/>
</dbReference>
<feature type="active site" evidence="1">
    <location>
        <position position="396"/>
    </location>
</feature>
<feature type="domain" description="Mur ligase central" evidence="2">
    <location>
        <begin position="69"/>
        <end position="218"/>
    </location>
</feature>
<dbReference type="PANTHER" id="PTHR23135">
    <property type="entry name" value="MUR LIGASE FAMILY MEMBER"/>
    <property type="match status" value="1"/>
</dbReference>
<comment type="catalytic activity">
    <reaction evidence="1">
        <text>beta-D-GlcNAc-(1-&gt;4)-Mur2Ac(oyl-L-Ala-gamma-D-O-P-Glu-L-Lys-D-Ala-D-Ala)-di-trans,octa-cis-undecaprenyl diphosphate + NH4(+) = beta-D-GlcNAc-(1-&gt;4)-Mur2Ac(oyl-L-Ala-D-isoglutaminyl-L-Lys-D-Ala-D-Ala)-di-trans,octa-cis-undecaprenyl diphosphate + phosphate + H(+)</text>
        <dbReference type="Rhea" id="RHEA:57932"/>
        <dbReference type="ChEBI" id="CHEBI:15378"/>
        <dbReference type="ChEBI" id="CHEBI:28938"/>
        <dbReference type="ChEBI" id="CHEBI:43474"/>
        <dbReference type="ChEBI" id="CHEBI:62233"/>
        <dbReference type="ChEBI" id="CHEBI:143132"/>
    </reaction>
</comment>
<evidence type="ECO:0000259" key="2">
    <source>
        <dbReference type="Pfam" id="PF08245"/>
    </source>
</evidence>
<dbReference type="GO" id="GO:0008360">
    <property type="term" value="P:regulation of cell shape"/>
    <property type="evidence" value="ECO:0007669"/>
    <property type="project" value="UniProtKB-KW"/>
</dbReference>
<evidence type="ECO:0000313" key="4">
    <source>
        <dbReference type="EMBL" id="CAA9536593.1"/>
    </source>
</evidence>
<dbReference type="GO" id="GO:0008270">
    <property type="term" value="F:zinc ion binding"/>
    <property type="evidence" value="ECO:0007669"/>
    <property type="project" value="UniProtKB-UniRule"/>
</dbReference>
<comment type="function">
    <text evidence="1">The lipid II isoglutaminyl synthase complex catalyzes the formation of alpha-D-isoglutamine in the cell wall lipid II stem peptide. The MurT subunit catalyzes the ATP-dependent amidation of D-glutamate residue of lipid II, converting it to an isoglutamine residue.</text>
</comment>
<comment type="pathway">
    <text evidence="1">Cell wall biogenesis; peptidoglycan biosynthesis.</text>
</comment>
<evidence type="ECO:0000259" key="3">
    <source>
        <dbReference type="Pfam" id="PF08353"/>
    </source>
</evidence>
<keyword evidence="1 4" id="KW-0436">Ligase</keyword>
<protein>
    <recommendedName>
        <fullName evidence="1">Lipid II isoglutaminyl synthase (glutamine-hydrolyzing) subunit MurT</fullName>
        <ecNumber evidence="1">6.3.5.13</ecNumber>
    </recommendedName>
</protein>
<evidence type="ECO:0000256" key="1">
    <source>
        <dbReference type="HAMAP-Rule" id="MF_02214"/>
    </source>
</evidence>
<dbReference type="GO" id="GO:0140282">
    <property type="term" value="F:carbon-nitrogen ligase activity on lipid II"/>
    <property type="evidence" value="ECO:0007669"/>
    <property type="project" value="UniProtKB-UniRule"/>
</dbReference>
<dbReference type="PANTHER" id="PTHR23135:SF7">
    <property type="entry name" value="LIPID II ISOGLUTAMINYL SYNTHASE (GLUTAMINE-HYDROLYZING) SUBUNIT MURT"/>
    <property type="match status" value="1"/>
</dbReference>
<dbReference type="Pfam" id="PF08353">
    <property type="entry name" value="MurT_C"/>
    <property type="match status" value="1"/>
</dbReference>
<dbReference type="HAMAP" id="MF_02214">
    <property type="entry name" value="Lipid_II_synth_MurT"/>
    <property type="match status" value="1"/>
</dbReference>
<reference evidence="4" key="1">
    <citation type="submission" date="2020-02" db="EMBL/GenBank/DDBJ databases">
        <authorList>
            <person name="Meier V. D."/>
        </authorList>
    </citation>
    <scope>NUCLEOTIDE SEQUENCE</scope>
    <source>
        <strain evidence="4">AVDCRST_MAG49</strain>
    </source>
</reference>
<comment type="catalytic activity">
    <reaction evidence="1">
        <text>beta-D-GlcNAc-(1-&gt;4)-Mur2Ac(oyl-L-Ala-gamma-D-Glu-L-Lys-D-Ala-D-Ala)-di-trans,octa-cis-undecaprenyl diphosphate + ATP = beta-D-GlcNAc-(1-&gt;4)-Mur2Ac(oyl-L-Ala-gamma-D-O-P-Glu-L-Lys-D-Ala-D-Ala)-di-trans,octa-cis-undecaprenyl diphosphate + ADP</text>
        <dbReference type="Rhea" id="RHEA:59488"/>
        <dbReference type="ChEBI" id="CHEBI:30616"/>
        <dbReference type="ChEBI" id="CHEBI:60033"/>
        <dbReference type="ChEBI" id="CHEBI:143132"/>
        <dbReference type="ChEBI" id="CHEBI:456216"/>
    </reaction>
</comment>
<gene>
    <name evidence="1" type="primary">murT</name>
    <name evidence="4" type="ORF">AVDCRST_MAG49-294</name>
</gene>
<feature type="domain" description="Lipid II isoglutaminyl synthase (glutamine-hydrolyzing) subunit MurT C-terminal" evidence="3">
    <location>
        <begin position="358"/>
        <end position="472"/>
    </location>
</feature>
<keyword evidence="4" id="KW-0808">Transferase</keyword>
<dbReference type="InterPro" id="IPR036565">
    <property type="entry name" value="Mur-like_cat_sf"/>
</dbReference>
<dbReference type="EC" id="6.3.5.13" evidence="1"/>
<dbReference type="EMBL" id="CADCWG010000021">
    <property type="protein sequence ID" value="CAA9536593.1"/>
    <property type="molecule type" value="Genomic_DNA"/>
</dbReference>
<dbReference type="AlphaFoldDB" id="A0A6J4U1T8"/>
<keyword evidence="1" id="KW-0133">Cell shape</keyword>
<proteinExistence type="inferred from homology"/>
<keyword evidence="1" id="KW-0547">Nucleotide-binding</keyword>
<comment type="catalytic activity">
    <reaction evidence="1">
        <text>beta-D-GlcNAc-(1-&gt;4)-Mur2Ac(oyl-L-Ala-gamma-D-Glu-L-Lys-D-Ala-D-Ala)-di-trans,octa-cis-undecaprenyl diphosphate + L-glutamine + ATP + H2O = beta-D-GlcNAc-(1-&gt;4)-Mur2Ac(oyl-L-Ala-D-isoglutaminyl-L-Lys-D-Ala-D-Ala)-di-trans,octa-cis-undecaprenyl diphosphate + L-glutamate + ADP + phosphate + H(+)</text>
        <dbReference type="Rhea" id="RHEA:57928"/>
        <dbReference type="ChEBI" id="CHEBI:15377"/>
        <dbReference type="ChEBI" id="CHEBI:15378"/>
        <dbReference type="ChEBI" id="CHEBI:29985"/>
        <dbReference type="ChEBI" id="CHEBI:30616"/>
        <dbReference type="ChEBI" id="CHEBI:43474"/>
        <dbReference type="ChEBI" id="CHEBI:58359"/>
        <dbReference type="ChEBI" id="CHEBI:60033"/>
        <dbReference type="ChEBI" id="CHEBI:62233"/>
        <dbReference type="ChEBI" id="CHEBI:456216"/>
        <dbReference type="EC" id="6.3.5.13"/>
    </reaction>
</comment>
<dbReference type="GO" id="GO:0016881">
    <property type="term" value="F:acid-amino acid ligase activity"/>
    <property type="evidence" value="ECO:0007669"/>
    <property type="project" value="InterPro"/>
</dbReference>
<dbReference type="InterPro" id="IPR013564">
    <property type="entry name" value="MurT_C"/>
</dbReference>
<keyword evidence="1" id="KW-0573">Peptidoglycan synthesis</keyword>
<accession>A0A6J4U1T8</accession>
<name>A0A6J4U1T8_9BACT</name>
<dbReference type="Pfam" id="PF08245">
    <property type="entry name" value="Mur_ligase_M"/>
    <property type="match status" value="1"/>
</dbReference>
<comment type="similarity">
    <text evidence="1">Belongs to the MurCDEF family. MurT subfamily.</text>
</comment>
<feature type="binding site" evidence="1">
    <location>
        <position position="228"/>
    </location>
    <ligand>
        <name>Zn(2+)</name>
        <dbReference type="ChEBI" id="CHEBI:29105"/>
    </ligand>
</feature>